<dbReference type="AntiFam" id="ANF00062">
    <property type="entry name" value="Shadow ORF (opposite ABC transporter protein)"/>
</dbReference>
<keyword evidence="4" id="KW-1185">Reference proteome</keyword>
<feature type="signal peptide" evidence="1">
    <location>
        <begin position="1"/>
        <end position="24"/>
    </location>
</feature>
<evidence type="ECO:0000256" key="1">
    <source>
        <dbReference type="SAM" id="SignalP"/>
    </source>
</evidence>
<accession>A0AA88UPH8</accession>
<protein>
    <submittedName>
        <fullName evidence="3">Uncharacterized protein</fullName>
    </submittedName>
</protein>
<organism evidence="3 4">
    <name type="scientific">Escallonia rubra</name>
    <dbReference type="NCBI Taxonomy" id="112253"/>
    <lineage>
        <taxon>Eukaryota</taxon>
        <taxon>Viridiplantae</taxon>
        <taxon>Streptophyta</taxon>
        <taxon>Embryophyta</taxon>
        <taxon>Tracheophyta</taxon>
        <taxon>Spermatophyta</taxon>
        <taxon>Magnoliopsida</taxon>
        <taxon>eudicotyledons</taxon>
        <taxon>Gunneridae</taxon>
        <taxon>Pentapetalae</taxon>
        <taxon>asterids</taxon>
        <taxon>campanulids</taxon>
        <taxon>Escalloniales</taxon>
        <taxon>Escalloniaceae</taxon>
        <taxon>Escallonia</taxon>
    </lineage>
</organism>
<dbReference type="EMBL" id="JAVXUO010000723">
    <property type="protein sequence ID" value="KAK2989626.1"/>
    <property type="molecule type" value="Genomic_DNA"/>
</dbReference>
<dbReference type="AlphaFoldDB" id="A0AA88UPH8"/>
<evidence type="ECO:0000313" key="4">
    <source>
        <dbReference type="Proteomes" id="UP001187471"/>
    </source>
</evidence>
<feature type="chain" id="PRO_5041891752" evidence="1">
    <location>
        <begin position="25"/>
        <end position="159"/>
    </location>
</feature>
<name>A0AA88UPH8_9ASTE</name>
<reference evidence="3" key="1">
    <citation type="submission" date="2022-12" db="EMBL/GenBank/DDBJ databases">
        <title>Draft genome assemblies for two species of Escallonia (Escalloniales).</title>
        <authorList>
            <person name="Chanderbali A."/>
            <person name="Dervinis C."/>
            <person name="Anghel I."/>
            <person name="Soltis D."/>
            <person name="Soltis P."/>
            <person name="Zapata F."/>
        </authorList>
    </citation>
    <scope>NUCLEOTIDE SEQUENCE</scope>
    <source>
        <strain evidence="3">UCBG92.1500</strain>
        <tissue evidence="3">Leaf</tissue>
    </source>
</reference>
<gene>
    <name evidence="2" type="ORF">RJ640_001704</name>
    <name evidence="3" type="ORF">RJ640_027400</name>
</gene>
<keyword evidence="1" id="KW-0732">Signal</keyword>
<evidence type="ECO:0000313" key="2">
    <source>
        <dbReference type="EMBL" id="KAK2986575.1"/>
    </source>
</evidence>
<dbReference type="Proteomes" id="UP001187471">
    <property type="component" value="Unassembled WGS sequence"/>
</dbReference>
<proteinExistence type="predicted"/>
<dbReference type="EMBL" id="JAVXUO010001044">
    <property type="protein sequence ID" value="KAK2986575.1"/>
    <property type="molecule type" value="Genomic_DNA"/>
</dbReference>
<sequence length="159" mass="17720">MPKSCHQWLWHRQAVLLQMQLLRRFRLGLVSILESLKKEDERRKGEGTGGVLFHDPEEMKENNTSVVLPMEAWSRAFCTSFSDSESSALVASSSRRITGFLTMALAMAIRCFCPPDSSAPLSPTYYFQSIAAAVTSSMVASSFPNKIFSFTDVPNRACS</sequence>
<evidence type="ECO:0000313" key="3">
    <source>
        <dbReference type="EMBL" id="KAK2989626.1"/>
    </source>
</evidence>
<comment type="caution">
    <text evidence="3">The sequence shown here is derived from an EMBL/GenBank/DDBJ whole genome shotgun (WGS) entry which is preliminary data.</text>
</comment>